<gene>
    <name evidence="2" type="ORF">GDO81_029846</name>
</gene>
<dbReference type="AlphaFoldDB" id="A0AAV6YIY5"/>
<protein>
    <submittedName>
        <fullName evidence="2">Uncharacterized protein</fullName>
    </submittedName>
</protein>
<evidence type="ECO:0000313" key="2">
    <source>
        <dbReference type="EMBL" id="KAG8534950.1"/>
    </source>
</evidence>
<feature type="region of interest" description="Disordered" evidence="1">
    <location>
        <begin position="28"/>
        <end position="71"/>
    </location>
</feature>
<evidence type="ECO:0000313" key="3">
    <source>
        <dbReference type="Proteomes" id="UP000824782"/>
    </source>
</evidence>
<name>A0AAV6YIY5_ENGPU</name>
<evidence type="ECO:0000256" key="1">
    <source>
        <dbReference type="SAM" id="MobiDB-lite"/>
    </source>
</evidence>
<dbReference type="EMBL" id="WNYA01084129">
    <property type="protein sequence ID" value="KAG8534950.1"/>
    <property type="molecule type" value="Genomic_DNA"/>
</dbReference>
<proteinExistence type="predicted"/>
<sequence>MKGLCSGFRVETSIQEGLDAGLLHLLLHNGSSHPGVRRRRGSPEPRERVPAGPGGRHSTKRTFPMVNGAED</sequence>
<organism evidence="2 3">
    <name type="scientific">Engystomops pustulosus</name>
    <name type="common">Tungara frog</name>
    <name type="synonym">Physalaemus pustulosus</name>
    <dbReference type="NCBI Taxonomy" id="76066"/>
    <lineage>
        <taxon>Eukaryota</taxon>
        <taxon>Metazoa</taxon>
        <taxon>Chordata</taxon>
        <taxon>Craniata</taxon>
        <taxon>Vertebrata</taxon>
        <taxon>Euteleostomi</taxon>
        <taxon>Amphibia</taxon>
        <taxon>Batrachia</taxon>
        <taxon>Anura</taxon>
        <taxon>Neobatrachia</taxon>
        <taxon>Hyloidea</taxon>
        <taxon>Leptodactylidae</taxon>
        <taxon>Leiuperinae</taxon>
        <taxon>Engystomops</taxon>
    </lineage>
</organism>
<keyword evidence="3" id="KW-1185">Reference proteome</keyword>
<reference evidence="2" key="1">
    <citation type="thesis" date="2020" institute="ProQuest LLC" country="789 East Eisenhower Parkway, Ann Arbor, MI, USA">
        <title>Comparative Genomics and Chromosome Evolution.</title>
        <authorList>
            <person name="Mudd A.B."/>
        </authorList>
    </citation>
    <scope>NUCLEOTIDE SEQUENCE</scope>
    <source>
        <strain evidence="2">237g6f4</strain>
        <tissue evidence="2">Blood</tissue>
    </source>
</reference>
<accession>A0AAV6YIY5</accession>
<dbReference type="Proteomes" id="UP000824782">
    <property type="component" value="Unassembled WGS sequence"/>
</dbReference>
<comment type="caution">
    <text evidence="2">The sequence shown here is derived from an EMBL/GenBank/DDBJ whole genome shotgun (WGS) entry which is preliminary data.</text>
</comment>